<comment type="caution">
    <text evidence="2">The sequence shown here is derived from an EMBL/GenBank/DDBJ whole genome shotgun (WGS) entry which is preliminary data.</text>
</comment>
<gene>
    <name evidence="2" type="ORF">TNIN_374311</name>
</gene>
<sequence length="157" mass="18226">MMRFSENYNLILQDLQRTHPTAEKQYLGEYIKIMAETIEPRREITNILTDKKIQFLVIQPIDNRPLKLVIKGLPVSTTIEEIKNDLINQGIKVERVAQLGQSHLTGECPIKEKIADPWCINCGEHDHFASQSKCPKFPKPKPKKRRNNKKQKSKSYC</sequence>
<accession>A0A8X7C079</accession>
<dbReference type="Proteomes" id="UP000886998">
    <property type="component" value="Unassembled WGS sequence"/>
</dbReference>
<reference evidence="2" key="1">
    <citation type="submission" date="2020-08" db="EMBL/GenBank/DDBJ databases">
        <title>Multicomponent nature underlies the extraordinary mechanical properties of spider dragline silk.</title>
        <authorList>
            <person name="Kono N."/>
            <person name="Nakamura H."/>
            <person name="Mori M."/>
            <person name="Yoshida Y."/>
            <person name="Ohtoshi R."/>
            <person name="Malay A.D."/>
            <person name="Moran D.A.P."/>
            <person name="Tomita M."/>
            <person name="Numata K."/>
            <person name="Arakawa K."/>
        </authorList>
    </citation>
    <scope>NUCLEOTIDE SEQUENCE</scope>
</reference>
<proteinExistence type="predicted"/>
<keyword evidence="3" id="KW-1185">Reference proteome</keyword>
<evidence type="ECO:0000256" key="1">
    <source>
        <dbReference type="SAM" id="MobiDB-lite"/>
    </source>
</evidence>
<dbReference type="AlphaFoldDB" id="A0A8X7C079"/>
<protein>
    <recommendedName>
        <fullName evidence="4">Pre-C2HC domain-containing protein</fullName>
    </recommendedName>
</protein>
<dbReference type="EMBL" id="BMAV01007479">
    <property type="protein sequence ID" value="GFY50445.1"/>
    <property type="molecule type" value="Genomic_DNA"/>
</dbReference>
<organism evidence="2 3">
    <name type="scientific">Trichonephila inaurata madagascariensis</name>
    <dbReference type="NCBI Taxonomy" id="2747483"/>
    <lineage>
        <taxon>Eukaryota</taxon>
        <taxon>Metazoa</taxon>
        <taxon>Ecdysozoa</taxon>
        <taxon>Arthropoda</taxon>
        <taxon>Chelicerata</taxon>
        <taxon>Arachnida</taxon>
        <taxon>Araneae</taxon>
        <taxon>Araneomorphae</taxon>
        <taxon>Entelegynae</taxon>
        <taxon>Araneoidea</taxon>
        <taxon>Nephilidae</taxon>
        <taxon>Trichonephila</taxon>
        <taxon>Trichonephila inaurata</taxon>
    </lineage>
</organism>
<feature type="compositionally biased region" description="Basic residues" evidence="1">
    <location>
        <begin position="136"/>
        <end position="157"/>
    </location>
</feature>
<evidence type="ECO:0000313" key="2">
    <source>
        <dbReference type="EMBL" id="GFY50445.1"/>
    </source>
</evidence>
<evidence type="ECO:0000313" key="3">
    <source>
        <dbReference type="Proteomes" id="UP000886998"/>
    </source>
</evidence>
<dbReference type="OrthoDB" id="6434386at2759"/>
<name>A0A8X7C079_9ARAC</name>
<evidence type="ECO:0008006" key="4">
    <source>
        <dbReference type="Google" id="ProtNLM"/>
    </source>
</evidence>
<feature type="region of interest" description="Disordered" evidence="1">
    <location>
        <begin position="128"/>
        <end position="157"/>
    </location>
</feature>